<proteinExistence type="predicted"/>
<sequence>MKGNKCLVVTSSNVNMERQKYAEAQKGSALRISEATFQITLNTGGPPVVVNTIKQKLQDIETSEFFAIQRWITYTVGKRLFYLKITENCKAGLVYSVYIDLGEKSGTGSSAHFNLKFIGNDRYGVLSDMDYNFSGSSPYDTRKKNYRVPPFPETELVCYTWRETGDGSCFTLEKRKDESEVVETVKATHNFGVGQETLDVTVEIRKDRRGGLCVEVEGPLKLTVEHADRVWRQIKEKMETEMVESEISFHRYASGIPPPPLSDSSRRMSISIDRLALAYTPTGSDTQLLETPRYY</sequence>
<dbReference type="EMBL" id="JAYMYR010000007">
    <property type="protein sequence ID" value="KAK7354851.1"/>
    <property type="molecule type" value="Genomic_DNA"/>
</dbReference>
<keyword evidence="2" id="KW-1185">Reference proteome</keyword>
<reference evidence="1 2" key="1">
    <citation type="submission" date="2024-01" db="EMBL/GenBank/DDBJ databases">
        <title>The genomes of 5 underutilized Papilionoideae crops provide insights into root nodulation and disease resistanc.</title>
        <authorList>
            <person name="Jiang F."/>
        </authorList>
    </citation>
    <scope>NUCLEOTIDE SEQUENCE [LARGE SCALE GENOMIC DNA]</scope>
    <source>
        <strain evidence="1">JINMINGXINNONG_FW02</strain>
        <tissue evidence="1">Leaves</tissue>
    </source>
</reference>
<evidence type="ECO:0000313" key="1">
    <source>
        <dbReference type="EMBL" id="KAK7354851.1"/>
    </source>
</evidence>
<protein>
    <submittedName>
        <fullName evidence="1">Uncharacterized protein</fullName>
    </submittedName>
</protein>
<gene>
    <name evidence="1" type="ORF">VNO80_20392</name>
</gene>
<dbReference type="AlphaFoldDB" id="A0AAN9MJ56"/>
<comment type="caution">
    <text evidence="1">The sequence shown here is derived from an EMBL/GenBank/DDBJ whole genome shotgun (WGS) entry which is preliminary data.</text>
</comment>
<dbReference type="Proteomes" id="UP001374584">
    <property type="component" value="Unassembled WGS sequence"/>
</dbReference>
<accession>A0AAN9MJ56</accession>
<name>A0AAN9MJ56_PHACN</name>
<evidence type="ECO:0000313" key="2">
    <source>
        <dbReference type="Proteomes" id="UP001374584"/>
    </source>
</evidence>
<organism evidence="1 2">
    <name type="scientific">Phaseolus coccineus</name>
    <name type="common">Scarlet runner bean</name>
    <name type="synonym">Phaseolus multiflorus</name>
    <dbReference type="NCBI Taxonomy" id="3886"/>
    <lineage>
        <taxon>Eukaryota</taxon>
        <taxon>Viridiplantae</taxon>
        <taxon>Streptophyta</taxon>
        <taxon>Embryophyta</taxon>
        <taxon>Tracheophyta</taxon>
        <taxon>Spermatophyta</taxon>
        <taxon>Magnoliopsida</taxon>
        <taxon>eudicotyledons</taxon>
        <taxon>Gunneridae</taxon>
        <taxon>Pentapetalae</taxon>
        <taxon>rosids</taxon>
        <taxon>fabids</taxon>
        <taxon>Fabales</taxon>
        <taxon>Fabaceae</taxon>
        <taxon>Papilionoideae</taxon>
        <taxon>50 kb inversion clade</taxon>
        <taxon>NPAAA clade</taxon>
        <taxon>indigoferoid/millettioid clade</taxon>
        <taxon>Phaseoleae</taxon>
        <taxon>Phaseolus</taxon>
    </lineage>
</organism>